<dbReference type="AlphaFoldDB" id="A0A951U6K2"/>
<dbReference type="PANTHER" id="PTHR42830:SF2">
    <property type="entry name" value="OSMC_OHR FAMILY PROTEIN"/>
    <property type="match status" value="1"/>
</dbReference>
<dbReference type="PANTHER" id="PTHR42830">
    <property type="entry name" value="OSMOTICALLY INDUCIBLE FAMILY PROTEIN"/>
    <property type="match status" value="1"/>
</dbReference>
<evidence type="ECO:0000313" key="2">
    <source>
        <dbReference type="Proteomes" id="UP000707356"/>
    </source>
</evidence>
<reference evidence="1" key="2">
    <citation type="journal article" date="2022" name="Microbiol. Resour. Announc.">
        <title>Metagenome Sequencing to Explore Phylogenomics of Terrestrial Cyanobacteria.</title>
        <authorList>
            <person name="Ward R.D."/>
            <person name="Stajich J.E."/>
            <person name="Johansen J.R."/>
            <person name="Huntemann M."/>
            <person name="Clum A."/>
            <person name="Foster B."/>
            <person name="Foster B."/>
            <person name="Roux S."/>
            <person name="Palaniappan K."/>
            <person name="Varghese N."/>
            <person name="Mukherjee S."/>
            <person name="Reddy T.B.K."/>
            <person name="Daum C."/>
            <person name="Copeland A."/>
            <person name="Chen I.A."/>
            <person name="Ivanova N.N."/>
            <person name="Kyrpides N.C."/>
            <person name="Shapiro N."/>
            <person name="Eloe-Fadrosh E.A."/>
            <person name="Pietrasiak N."/>
        </authorList>
    </citation>
    <scope>NUCLEOTIDE SEQUENCE</scope>
    <source>
        <strain evidence="1">GSE-TBD4-15B</strain>
    </source>
</reference>
<accession>A0A951U6K2</accession>
<dbReference type="InterPro" id="IPR036102">
    <property type="entry name" value="OsmC/Ohrsf"/>
</dbReference>
<organism evidence="1 2">
    <name type="scientific">Pegethrix bostrychoides GSE-TBD4-15B</name>
    <dbReference type="NCBI Taxonomy" id="2839662"/>
    <lineage>
        <taxon>Bacteria</taxon>
        <taxon>Bacillati</taxon>
        <taxon>Cyanobacteriota</taxon>
        <taxon>Cyanophyceae</taxon>
        <taxon>Oculatellales</taxon>
        <taxon>Oculatellaceae</taxon>
        <taxon>Pegethrix</taxon>
    </lineage>
</organism>
<reference evidence="1" key="1">
    <citation type="submission" date="2021-05" db="EMBL/GenBank/DDBJ databases">
        <authorList>
            <person name="Pietrasiak N."/>
            <person name="Ward R."/>
            <person name="Stajich J.E."/>
            <person name="Kurbessoian T."/>
        </authorList>
    </citation>
    <scope>NUCLEOTIDE SEQUENCE</scope>
    <source>
        <strain evidence="1">GSE-TBD4-15B</strain>
    </source>
</reference>
<name>A0A951U6K2_9CYAN</name>
<proteinExistence type="predicted"/>
<dbReference type="InterPro" id="IPR003718">
    <property type="entry name" value="OsmC/Ohr_fam"/>
</dbReference>
<dbReference type="SUPFAM" id="SSF82784">
    <property type="entry name" value="OsmC-like"/>
    <property type="match status" value="1"/>
</dbReference>
<dbReference type="InterPro" id="IPR015946">
    <property type="entry name" value="KH_dom-like_a/b"/>
</dbReference>
<dbReference type="InterPro" id="IPR052707">
    <property type="entry name" value="OsmC_Ohr_Peroxiredoxin"/>
</dbReference>
<dbReference type="Gene3D" id="3.30.300.20">
    <property type="match status" value="1"/>
</dbReference>
<dbReference type="EMBL" id="JAHHHV010000069">
    <property type="protein sequence ID" value="MBW4466652.1"/>
    <property type="molecule type" value="Genomic_DNA"/>
</dbReference>
<protein>
    <submittedName>
        <fullName evidence="1">OsmC family protein</fullName>
    </submittedName>
</protein>
<dbReference type="Proteomes" id="UP000707356">
    <property type="component" value="Unassembled WGS sequence"/>
</dbReference>
<comment type="caution">
    <text evidence="1">The sequence shown here is derived from an EMBL/GenBank/DDBJ whole genome shotgun (WGS) entry which is preliminary data.</text>
</comment>
<evidence type="ECO:0000313" key="1">
    <source>
        <dbReference type="EMBL" id="MBW4466652.1"/>
    </source>
</evidence>
<dbReference type="Pfam" id="PF02566">
    <property type="entry name" value="OsmC"/>
    <property type="match status" value="1"/>
</dbReference>
<sequence>MTAEHHYRATTIWTGASKGATTSYDAYSREYIVAIDGKLCIVGSADACFRGNPSLHNPEDLLVSSLSACHMLSYLALCAQAGIRVVSYVDEVEGQMANQQGKVRFTEVMLKPRVTIELGDSLERAQDLHHEAHEVCFIANSMAFPVRHQPTVLVAEEEYEFDQMRTA</sequence>
<gene>
    <name evidence="1" type="ORF">KME07_14610</name>
</gene>